<dbReference type="CDD" id="cd10316">
    <property type="entry name" value="RGL4_M"/>
    <property type="match status" value="1"/>
</dbReference>
<keyword evidence="5" id="KW-0964">Secreted</keyword>
<dbReference type="OrthoDB" id="2130367at2759"/>
<evidence type="ECO:0000256" key="2">
    <source>
        <dbReference type="ARBA" id="ARBA00004613"/>
    </source>
</evidence>
<protein>
    <recommendedName>
        <fullName evidence="4">rhamnogalacturonan endolyase</fullName>
        <ecNumber evidence="4">4.2.2.23</ecNumber>
    </recommendedName>
</protein>
<evidence type="ECO:0000256" key="3">
    <source>
        <dbReference type="ARBA" id="ARBA00010418"/>
    </source>
</evidence>
<dbReference type="InterPro" id="IPR029411">
    <property type="entry name" value="RG-lyase_III"/>
</dbReference>
<evidence type="ECO:0000259" key="8">
    <source>
        <dbReference type="Pfam" id="PF14683"/>
    </source>
</evidence>
<dbReference type="PANTHER" id="PTHR32018">
    <property type="entry name" value="RHAMNOGALACTURONATE LYASE FAMILY PROTEIN"/>
    <property type="match status" value="1"/>
</dbReference>
<dbReference type="FunFam" id="2.60.40.1120:FF:000033">
    <property type="entry name" value="Rhamnogalacturonate lyase B"/>
    <property type="match status" value="1"/>
</dbReference>
<dbReference type="Gene3D" id="2.70.98.10">
    <property type="match status" value="1"/>
</dbReference>
<dbReference type="CDD" id="cd10317">
    <property type="entry name" value="RGL4_C"/>
    <property type="match status" value="1"/>
</dbReference>
<dbReference type="PANTHER" id="PTHR32018:SF6">
    <property type="entry name" value="RHAMNOGALACTURONAN ENDOLYASE"/>
    <property type="match status" value="1"/>
</dbReference>
<feature type="domain" description="Rhamnogalacturonan lyase" evidence="8">
    <location>
        <begin position="388"/>
        <end position="575"/>
    </location>
</feature>
<dbReference type="InterPro" id="IPR051850">
    <property type="entry name" value="Polysacch_Lyase_4"/>
</dbReference>
<comment type="caution">
    <text evidence="10">The sequence shown here is derived from an EMBL/GenBank/DDBJ whole genome shotgun (WGS) entry which is preliminary data.</text>
</comment>
<dbReference type="InterPro" id="IPR011013">
    <property type="entry name" value="Gal_mutarotase_sf_dom"/>
</dbReference>
<comment type="similarity">
    <text evidence="3">Belongs to the polysaccharide lyase 4 family.</text>
</comment>
<feature type="domain" description="Rhamnogalacturonan lyase" evidence="9">
    <location>
        <begin position="302"/>
        <end position="374"/>
    </location>
</feature>
<dbReference type="GO" id="GO:0005975">
    <property type="term" value="P:carbohydrate metabolic process"/>
    <property type="evidence" value="ECO:0007669"/>
    <property type="project" value="InterPro"/>
</dbReference>
<dbReference type="InterPro" id="IPR029413">
    <property type="entry name" value="RG-lyase_II"/>
</dbReference>
<accession>A0A2R6RDZ8</accession>
<evidence type="ECO:0000313" key="10">
    <source>
        <dbReference type="EMBL" id="PSS26789.1"/>
    </source>
</evidence>
<dbReference type="InterPro" id="IPR013784">
    <property type="entry name" value="Carb-bd-like_fold"/>
</dbReference>
<comment type="catalytic activity">
    <reaction evidence="1">
        <text>Endotype eliminative cleavage of L-alpha-rhamnopyranosyl-(1-&gt;4)-alpha-D-galactopyranosyluronic acid bonds of rhamnogalacturonan I domains in ramified hairy regions of pectin leaving L-rhamnopyranose at the reducing end and 4-deoxy-4,5-unsaturated D-galactopyranosyluronic acid at the non-reducing end.</text>
        <dbReference type="EC" id="4.2.2.23"/>
    </reaction>
</comment>
<proteinExistence type="inferred from homology"/>
<sequence>MDNGLVQVTLSTPEGMVTRIQYHGIDNILEYNKEDNRGYWDIIWTSGQRVLDHLKGTSFRVIAKDENQIEISFPSTWNPKINGRPLNVDKRFIMLRGSSGFYTYSIFERLKGWPAMSIDLSRVAFKLQNKLFKYMAISDTRQRIMPTPNDRSTGQPLDYHEAVLLTNPSNQSHKGEVDDKYQYSADIKDSRVHGWISLDKAVGFWVITPSNEFRIGGPLKQELTSHVGPTSLSVFFSNHYAGTVALEFKEGEPWKKMMKETGKWPYNFPLSKDFPRADQRGTVSGRLLVRDKYMKKDLISGSSAYVGLALPGAVRSWQTENKGYQFWTEADANGYFVIKDIRPGSYNLYAWVPGVIGDYRYDVSINVNSGNEIKLGNLVYDPPRIGPTLWEIGFADRTAAEFYVPDPDPDRINNLYIDHPEKFRQYGLWNRYSDLYPDRDLIYTVGKSTYKRDWFFAHVTRKTVNDTYVPTTWTILFDLDYVRSGTHTLHLALASTSYAALQVRINDPLRTRPHFTTMLAGKDNAIARHGIHGLYSLYSVDISSFQLLRGRNAIYLTQSRGGGPFNGLMYDYLRLEGPSKMI</sequence>
<dbReference type="SUPFAM" id="SSF49452">
    <property type="entry name" value="Starch-binding domain-like"/>
    <property type="match status" value="1"/>
</dbReference>
<comment type="subcellular location">
    <subcellularLocation>
        <location evidence="2">Secreted</location>
    </subcellularLocation>
</comment>
<dbReference type="STRING" id="1590841.A0A2R6RDZ8"/>
<organism evidence="10 11">
    <name type="scientific">Actinidia chinensis var. chinensis</name>
    <name type="common">Chinese soft-hair kiwi</name>
    <dbReference type="NCBI Taxonomy" id="1590841"/>
    <lineage>
        <taxon>Eukaryota</taxon>
        <taxon>Viridiplantae</taxon>
        <taxon>Streptophyta</taxon>
        <taxon>Embryophyta</taxon>
        <taxon>Tracheophyta</taxon>
        <taxon>Spermatophyta</taxon>
        <taxon>Magnoliopsida</taxon>
        <taxon>eudicotyledons</taxon>
        <taxon>Gunneridae</taxon>
        <taxon>Pentapetalae</taxon>
        <taxon>asterids</taxon>
        <taxon>Ericales</taxon>
        <taxon>Actinidiaceae</taxon>
        <taxon>Actinidia</taxon>
    </lineage>
</organism>
<evidence type="ECO:0000259" key="9">
    <source>
        <dbReference type="Pfam" id="PF14686"/>
    </source>
</evidence>
<dbReference type="SUPFAM" id="SSF49785">
    <property type="entry name" value="Galactose-binding domain-like"/>
    <property type="match status" value="1"/>
</dbReference>
<dbReference type="SUPFAM" id="SSF74650">
    <property type="entry name" value="Galactose mutarotase-like"/>
    <property type="match status" value="1"/>
</dbReference>
<evidence type="ECO:0000313" key="11">
    <source>
        <dbReference type="Proteomes" id="UP000241394"/>
    </source>
</evidence>
<dbReference type="Pfam" id="PF06045">
    <property type="entry name" value="Rhamnogal_lyase"/>
    <property type="match status" value="1"/>
</dbReference>
<dbReference type="Gene3D" id="2.60.40.1120">
    <property type="entry name" value="Carboxypeptidase-like, regulatory domain"/>
    <property type="match status" value="1"/>
</dbReference>
<dbReference type="GO" id="GO:0005576">
    <property type="term" value="C:extracellular region"/>
    <property type="evidence" value="ECO:0007669"/>
    <property type="project" value="UniProtKB-SubCell"/>
</dbReference>
<dbReference type="Gene3D" id="2.60.120.260">
    <property type="entry name" value="Galactose-binding domain-like"/>
    <property type="match status" value="1"/>
</dbReference>
<evidence type="ECO:0000256" key="1">
    <source>
        <dbReference type="ARBA" id="ARBA00001324"/>
    </source>
</evidence>
<dbReference type="Pfam" id="PF14683">
    <property type="entry name" value="CBM-like"/>
    <property type="match status" value="1"/>
</dbReference>
<dbReference type="InterPro" id="IPR014718">
    <property type="entry name" value="GH-type_carb-bd"/>
</dbReference>
<gene>
    <name evidence="10" type="ORF">CEY00_Acc07935</name>
</gene>
<dbReference type="AlphaFoldDB" id="A0A2R6RDZ8"/>
<keyword evidence="7 10" id="KW-0456">Lyase</keyword>
<keyword evidence="6" id="KW-0732">Signal</keyword>
<keyword evidence="11" id="KW-1185">Reference proteome</keyword>
<dbReference type="GO" id="GO:0030246">
    <property type="term" value="F:carbohydrate binding"/>
    <property type="evidence" value="ECO:0007669"/>
    <property type="project" value="InterPro"/>
</dbReference>
<reference evidence="10 11" key="1">
    <citation type="submission" date="2017-07" db="EMBL/GenBank/DDBJ databases">
        <title>An improved, manually edited Actinidia chinensis var. chinensis (kiwifruit) genome highlights the challenges associated with draft genomes and gene prediction in plants.</title>
        <authorList>
            <person name="Pilkington S."/>
            <person name="Crowhurst R."/>
            <person name="Hilario E."/>
            <person name="Nardozza S."/>
            <person name="Fraser L."/>
            <person name="Peng Y."/>
            <person name="Gunaseelan K."/>
            <person name="Simpson R."/>
            <person name="Tahir J."/>
            <person name="Deroles S."/>
            <person name="Templeton K."/>
            <person name="Luo Z."/>
            <person name="Davy M."/>
            <person name="Cheng C."/>
            <person name="Mcneilage M."/>
            <person name="Scaglione D."/>
            <person name="Liu Y."/>
            <person name="Zhang Q."/>
            <person name="Datson P."/>
            <person name="De Silva N."/>
            <person name="Gardiner S."/>
            <person name="Bassett H."/>
            <person name="Chagne D."/>
            <person name="Mccallum J."/>
            <person name="Dzierzon H."/>
            <person name="Deng C."/>
            <person name="Wang Y.-Y."/>
            <person name="Barron N."/>
            <person name="Manako K."/>
            <person name="Bowen J."/>
            <person name="Foster T."/>
            <person name="Erridge Z."/>
            <person name="Tiffin H."/>
            <person name="Waite C."/>
            <person name="Davies K."/>
            <person name="Grierson E."/>
            <person name="Laing W."/>
            <person name="Kirk R."/>
            <person name="Chen X."/>
            <person name="Wood M."/>
            <person name="Montefiori M."/>
            <person name="Brummell D."/>
            <person name="Schwinn K."/>
            <person name="Catanach A."/>
            <person name="Fullerton C."/>
            <person name="Li D."/>
            <person name="Meiyalaghan S."/>
            <person name="Nieuwenhuizen N."/>
            <person name="Read N."/>
            <person name="Prakash R."/>
            <person name="Hunter D."/>
            <person name="Zhang H."/>
            <person name="Mckenzie M."/>
            <person name="Knabel M."/>
            <person name="Harris A."/>
            <person name="Allan A."/>
            <person name="Chen A."/>
            <person name="Janssen B."/>
            <person name="Plunkett B."/>
            <person name="Dwamena C."/>
            <person name="Voogd C."/>
            <person name="Leif D."/>
            <person name="Lafferty D."/>
            <person name="Souleyre E."/>
            <person name="Varkonyi-Gasic E."/>
            <person name="Gambi F."/>
            <person name="Hanley J."/>
            <person name="Yao J.-L."/>
            <person name="Cheung J."/>
            <person name="David K."/>
            <person name="Warren B."/>
            <person name="Marsh K."/>
            <person name="Snowden K."/>
            <person name="Lin-Wang K."/>
            <person name="Brian L."/>
            <person name="Martinez-Sanchez M."/>
            <person name="Wang M."/>
            <person name="Ileperuma N."/>
            <person name="Macnee N."/>
            <person name="Campin R."/>
            <person name="Mcatee P."/>
            <person name="Drummond R."/>
            <person name="Espley R."/>
            <person name="Ireland H."/>
            <person name="Wu R."/>
            <person name="Atkinson R."/>
            <person name="Karunairetnam S."/>
            <person name="Bulley S."/>
            <person name="Chunkath S."/>
            <person name="Hanley Z."/>
            <person name="Storey R."/>
            <person name="Thrimawithana A."/>
            <person name="Thomson S."/>
            <person name="David C."/>
            <person name="Testolin R."/>
        </authorList>
    </citation>
    <scope>NUCLEOTIDE SEQUENCE [LARGE SCALE GENOMIC DNA]</scope>
    <source>
        <strain evidence="11">cv. Red5</strain>
        <tissue evidence="10">Young leaf</tissue>
    </source>
</reference>
<dbReference type="Proteomes" id="UP000241394">
    <property type="component" value="Chromosome LG7"/>
</dbReference>
<evidence type="ECO:0000256" key="6">
    <source>
        <dbReference type="ARBA" id="ARBA00022729"/>
    </source>
</evidence>
<dbReference type="InParanoid" id="A0A2R6RDZ8"/>
<reference evidence="11" key="2">
    <citation type="journal article" date="2018" name="BMC Genomics">
        <title>A manually annotated Actinidia chinensis var. chinensis (kiwifruit) genome highlights the challenges associated with draft genomes and gene prediction in plants.</title>
        <authorList>
            <person name="Pilkington S.M."/>
            <person name="Crowhurst R."/>
            <person name="Hilario E."/>
            <person name="Nardozza S."/>
            <person name="Fraser L."/>
            <person name="Peng Y."/>
            <person name="Gunaseelan K."/>
            <person name="Simpson R."/>
            <person name="Tahir J."/>
            <person name="Deroles S.C."/>
            <person name="Templeton K."/>
            <person name="Luo Z."/>
            <person name="Davy M."/>
            <person name="Cheng C."/>
            <person name="McNeilage M."/>
            <person name="Scaglione D."/>
            <person name="Liu Y."/>
            <person name="Zhang Q."/>
            <person name="Datson P."/>
            <person name="De Silva N."/>
            <person name="Gardiner S.E."/>
            <person name="Bassett H."/>
            <person name="Chagne D."/>
            <person name="McCallum J."/>
            <person name="Dzierzon H."/>
            <person name="Deng C."/>
            <person name="Wang Y.Y."/>
            <person name="Barron L."/>
            <person name="Manako K."/>
            <person name="Bowen J."/>
            <person name="Foster T.M."/>
            <person name="Erridge Z.A."/>
            <person name="Tiffin H."/>
            <person name="Waite C.N."/>
            <person name="Davies K.M."/>
            <person name="Grierson E.P."/>
            <person name="Laing W.A."/>
            <person name="Kirk R."/>
            <person name="Chen X."/>
            <person name="Wood M."/>
            <person name="Montefiori M."/>
            <person name="Brummell D.A."/>
            <person name="Schwinn K.E."/>
            <person name="Catanach A."/>
            <person name="Fullerton C."/>
            <person name="Li D."/>
            <person name="Meiyalaghan S."/>
            <person name="Nieuwenhuizen N."/>
            <person name="Read N."/>
            <person name="Prakash R."/>
            <person name="Hunter D."/>
            <person name="Zhang H."/>
            <person name="McKenzie M."/>
            <person name="Knabel M."/>
            <person name="Harris A."/>
            <person name="Allan A.C."/>
            <person name="Gleave A."/>
            <person name="Chen A."/>
            <person name="Janssen B.J."/>
            <person name="Plunkett B."/>
            <person name="Ampomah-Dwamena C."/>
            <person name="Voogd C."/>
            <person name="Leif D."/>
            <person name="Lafferty D."/>
            <person name="Souleyre E.J.F."/>
            <person name="Varkonyi-Gasic E."/>
            <person name="Gambi F."/>
            <person name="Hanley J."/>
            <person name="Yao J.L."/>
            <person name="Cheung J."/>
            <person name="David K.M."/>
            <person name="Warren B."/>
            <person name="Marsh K."/>
            <person name="Snowden K.C."/>
            <person name="Lin-Wang K."/>
            <person name="Brian L."/>
            <person name="Martinez-Sanchez M."/>
            <person name="Wang M."/>
            <person name="Ileperuma N."/>
            <person name="Macnee N."/>
            <person name="Campin R."/>
            <person name="McAtee P."/>
            <person name="Drummond R.S.M."/>
            <person name="Espley R.V."/>
            <person name="Ireland H.S."/>
            <person name="Wu R."/>
            <person name="Atkinson R.G."/>
            <person name="Karunairetnam S."/>
            <person name="Bulley S."/>
            <person name="Chunkath S."/>
            <person name="Hanley Z."/>
            <person name="Storey R."/>
            <person name="Thrimawithana A.H."/>
            <person name="Thomson S."/>
            <person name="David C."/>
            <person name="Testolin R."/>
            <person name="Huang H."/>
            <person name="Hellens R.P."/>
            <person name="Schaffer R.J."/>
        </authorList>
    </citation>
    <scope>NUCLEOTIDE SEQUENCE [LARGE SCALE GENOMIC DNA]</scope>
    <source>
        <strain evidence="11">cv. Red5</strain>
    </source>
</reference>
<dbReference type="EMBL" id="NKQK01000007">
    <property type="protein sequence ID" value="PSS26789.1"/>
    <property type="molecule type" value="Genomic_DNA"/>
</dbReference>
<dbReference type="CDD" id="cd10320">
    <property type="entry name" value="RGL4_N"/>
    <property type="match status" value="1"/>
</dbReference>
<dbReference type="Pfam" id="PF14686">
    <property type="entry name" value="fn3_3"/>
    <property type="match status" value="1"/>
</dbReference>
<name>A0A2R6RDZ8_ACTCC</name>
<dbReference type="OMA" id="QLTHPHN"/>
<evidence type="ECO:0000256" key="7">
    <source>
        <dbReference type="ARBA" id="ARBA00023239"/>
    </source>
</evidence>
<dbReference type="InterPro" id="IPR008979">
    <property type="entry name" value="Galactose-bd-like_sf"/>
</dbReference>
<dbReference type="InterPro" id="IPR010325">
    <property type="entry name" value="Rhamnogal_lyase"/>
</dbReference>
<evidence type="ECO:0000256" key="5">
    <source>
        <dbReference type="ARBA" id="ARBA00022525"/>
    </source>
</evidence>
<dbReference type="Gramene" id="PSS26789">
    <property type="protein sequence ID" value="PSS26789"/>
    <property type="gene ID" value="CEY00_Acc07935"/>
</dbReference>
<evidence type="ECO:0000256" key="4">
    <source>
        <dbReference type="ARBA" id="ARBA00012437"/>
    </source>
</evidence>
<dbReference type="GO" id="GO:0102210">
    <property type="term" value="F:rhamnogalacturonan endolyase activity"/>
    <property type="evidence" value="ECO:0007669"/>
    <property type="project" value="UniProtKB-EC"/>
</dbReference>
<dbReference type="EC" id="4.2.2.23" evidence="4"/>